<evidence type="ECO:0000313" key="3">
    <source>
        <dbReference type="Proteomes" id="UP000823388"/>
    </source>
</evidence>
<feature type="region of interest" description="Disordered" evidence="1">
    <location>
        <begin position="82"/>
        <end position="117"/>
    </location>
</feature>
<keyword evidence="3" id="KW-1185">Reference proteome</keyword>
<organism evidence="2 3">
    <name type="scientific">Panicum virgatum</name>
    <name type="common">Blackwell switchgrass</name>
    <dbReference type="NCBI Taxonomy" id="38727"/>
    <lineage>
        <taxon>Eukaryota</taxon>
        <taxon>Viridiplantae</taxon>
        <taxon>Streptophyta</taxon>
        <taxon>Embryophyta</taxon>
        <taxon>Tracheophyta</taxon>
        <taxon>Spermatophyta</taxon>
        <taxon>Magnoliopsida</taxon>
        <taxon>Liliopsida</taxon>
        <taxon>Poales</taxon>
        <taxon>Poaceae</taxon>
        <taxon>PACMAD clade</taxon>
        <taxon>Panicoideae</taxon>
        <taxon>Panicodae</taxon>
        <taxon>Paniceae</taxon>
        <taxon>Panicinae</taxon>
        <taxon>Panicum</taxon>
        <taxon>Panicum sect. Hiantes</taxon>
    </lineage>
</organism>
<gene>
    <name evidence="2" type="ORF">PVAP13_4KG359400</name>
</gene>
<dbReference type="Proteomes" id="UP000823388">
    <property type="component" value="Chromosome 4K"/>
</dbReference>
<feature type="compositionally biased region" description="Low complexity" evidence="1">
    <location>
        <begin position="90"/>
        <end position="111"/>
    </location>
</feature>
<accession>A0A8T0TX78</accession>
<dbReference type="EMBL" id="CM029043">
    <property type="protein sequence ID" value="KAG2613562.1"/>
    <property type="molecule type" value="Genomic_DNA"/>
</dbReference>
<feature type="region of interest" description="Disordered" evidence="1">
    <location>
        <begin position="1"/>
        <end position="56"/>
    </location>
</feature>
<evidence type="ECO:0000256" key="1">
    <source>
        <dbReference type="SAM" id="MobiDB-lite"/>
    </source>
</evidence>
<evidence type="ECO:0000313" key="2">
    <source>
        <dbReference type="EMBL" id="KAG2613563.1"/>
    </source>
</evidence>
<proteinExistence type="predicted"/>
<protein>
    <submittedName>
        <fullName evidence="2">Uncharacterized protein</fullName>
    </submittedName>
</protein>
<comment type="caution">
    <text evidence="2">The sequence shown here is derived from an EMBL/GenBank/DDBJ whole genome shotgun (WGS) entry which is preliminary data.</text>
</comment>
<name>A0A8T0TX78_PANVG</name>
<reference evidence="2" key="1">
    <citation type="submission" date="2020-05" db="EMBL/GenBank/DDBJ databases">
        <title>WGS assembly of Panicum virgatum.</title>
        <authorList>
            <person name="Lovell J.T."/>
            <person name="Jenkins J."/>
            <person name="Shu S."/>
            <person name="Juenger T.E."/>
            <person name="Schmutz J."/>
        </authorList>
    </citation>
    <scope>NUCLEOTIDE SEQUENCE</scope>
    <source>
        <strain evidence="2">AP13</strain>
    </source>
</reference>
<dbReference type="AlphaFoldDB" id="A0A8T0TX78"/>
<sequence length="117" mass="11779">MPVAGRLIFSRATNPSTRDALEPSGRRQGGSASLWPRLLRRQASSSPPASSRGVTPHPQLCAESVVVFRAVAAAPAAVPALGLGDGACGGRWNSGSRGSGTTRTSVSSSSGAALRAP</sequence>
<dbReference type="EMBL" id="CM029043">
    <property type="protein sequence ID" value="KAG2613563.1"/>
    <property type="molecule type" value="Genomic_DNA"/>
</dbReference>